<dbReference type="GO" id="GO:0000976">
    <property type="term" value="F:transcription cis-regulatory region binding"/>
    <property type="evidence" value="ECO:0007669"/>
    <property type="project" value="TreeGrafter"/>
</dbReference>
<dbReference type="SUPFAM" id="SSF47413">
    <property type="entry name" value="lambda repressor-like DNA-binding domains"/>
    <property type="match status" value="1"/>
</dbReference>
<reference evidence="5 6" key="1">
    <citation type="submission" date="2018-06" db="EMBL/GenBank/DDBJ databases">
        <title>Genomic Encyclopedia of Type Strains, Phase I: the one thousand microbial genomes (KMG-I) project.</title>
        <authorList>
            <person name="Kyrpides N."/>
        </authorList>
    </citation>
    <scope>NUCLEOTIDE SEQUENCE [LARGE SCALE GENOMIC DNA]</scope>
    <source>
        <strain evidence="5 6">DSM 19573</strain>
    </source>
</reference>
<evidence type="ECO:0000256" key="3">
    <source>
        <dbReference type="ARBA" id="ARBA00023163"/>
    </source>
</evidence>
<dbReference type="Gene3D" id="1.10.260.40">
    <property type="entry name" value="lambda repressor-like DNA-binding domains"/>
    <property type="match status" value="1"/>
</dbReference>
<dbReference type="Proteomes" id="UP000248132">
    <property type="component" value="Unassembled WGS sequence"/>
</dbReference>
<dbReference type="AlphaFoldDB" id="A0A318XIB9"/>
<keyword evidence="6" id="KW-1185">Reference proteome</keyword>
<dbReference type="InterPro" id="IPR000843">
    <property type="entry name" value="HTH_LacI"/>
</dbReference>
<evidence type="ECO:0000313" key="5">
    <source>
        <dbReference type="EMBL" id="PYG84860.1"/>
    </source>
</evidence>
<evidence type="ECO:0000256" key="1">
    <source>
        <dbReference type="ARBA" id="ARBA00023015"/>
    </source>
</evidence>
<dbReference type="SMART" id="SM00354">
    <property type="entry name" value="HTH_LACI"/>
    <property type="match status" value="1"/>
</dbReference>
<dbReference type="RefSeq" id="WP_110463436.1">
    <property type="nucleotide sequence ID" value="NZ_QKMR01000029.1"/>
</dbReference>
<sequence length="342" mass="38192">MTIKQIAEIAGVSASTVSRIINSPDNSFASKEVRDRVWAVIREYEYVPNQNAKSLKQANAAKHKRNSIVCVLGRVKNISENPFFEQITRAVEQHSLSVEVVVSNILTSNYDSSFLDDKGNFGNAIVIGRINESQIKAIEQRYKNVVYVGRNPLDTAFDQVICDGREATEKAMTLLLKNGHKHIAYFGETTNEVRFQAYAEAMKKISARQEQLCAINVPHTVEGGYSAAEQLLKKWKTLPTAVFCASDSIAIAAMRRFRESRIKIPEDLSVIGMDNIELSAYVSPMLTTVEMPAVEMGTIAVNILLDRINKGHKLPVKIILPSKLIERESVWPQGYIDKGSYI</sequence>
<dbReference type="Gene3D" id="3.40.50.2300">
    <property type="match status" value="2"/>
</dbReference>
<evidence type="ECO:0000256" key="2">
    <source>
        <dbReference type="ARBA" id="ARBA00023125"/>
    </source>
</evidence>
<feature type="domain" description="HTH lacI-type" evidence="4">
    <location>
        <begin position="1"/>
        <end position="57"/>
    </location>
</feature>
<proteinExistence type="predicted"/>
<organism evidence="5 6">
    <name type="scientific">Ruminiclostridium sufflavum DSM 19573</name>
    <dbReference type="NCBI Taxonomy" id="1121337"/>
    <lineage>
        <taxon>Bacteria</taxon>
        <taxon>Bacillati</taxon>
        <taxon>Bacillota</taxon>
        <taxon>Clostridia</taxon>
        <taxon>Eubacteriales</taxon>
        <taxon>Oscillospiraceae</taxon>
        <taxon>Ruminiclostridium</taxon>
    </lineage>
</organism>
<accession>A0A318XIB9</accession>
<dbReference type="InterPro" id="IPR028082">
    <property type="entry name" value="Peripla_BP_I"/>
</dbReference>
<dbReference type="CDD" id="cd01392">
    <property type="entry name" value="HTH_LacI"/>
    <property type="match status" value="1"/>
</dbReference>
<name>A0A318XIB9_9FIRM</name>
<dbReference type="CDD" id="cd01544">
    <property type="entry name" value="PBP1_GalR"/>
    <property type="match status" value="1"/>
</dbReference>
<evidence type="ECO:0000313" key="6">
    <source>
        <dbReference type="Proteomes" id="UP000248132"/>
    </source>
</evidence>
<dbReference type="EMBL" id="QKMR01000029">
    <property type="protein sequence ID" value="PYG84860.1"/>
    <property type="molecule type" value="Genomic_DNA"/>
</dbReference>
<dbReference type="PROSITE" id="PS50932">
    <property type="entry name" value="HTH_LACI_2"/>
    <property type="match status" value="1"/>
</dbReference>
<evidence type="ECO:0000259" key="4">
    <source>
        <dbReference type="PROSITE" id="PS50932"/>
    </source>
</evidence>
<dbReference type="Pfam" id="PF00356">
    <property type="entry name" value="LacI"/>
    <property type="match status" value="1"/>
</dbReference>
<keyword evidence="2" id="KW-0238">DNA-binding</keyword>
<dbReference type="SUPFAM" id="SSF53822">
    <property type="entry name" value="Periplasmic binding protein-like I"/>
    <property type="match status" value="1"/>
</dbReference>
<gene>
    <name evidence="5" type="ORF">LY28_03481</name>
</gene>
<protein>
    <submittedName>
        <fullName evidence="5">LacI family transcriptional regulator</fullName>
    </submittedName>
</protein>
<dbReference type="GO" id="GO:0003700">
    <property type="term" value="F:DNA-binding transcription factor activity"/>
    <property type="evidence" value="ECO:0007669"/>
    <property type="project" value="TreeGrafter"/>
</dbReference>
<dbReference type="InterPro" id="IPR010982">
    <property type="entry name" value="Lambda_DNA-bd_dom_sf"/>
</dbReference>
<dbReference type="OrthoDB" id="43195at2"/>
<dbReference type="Pfam" id="PF13377">
    <property type="entry name" value="Peripla_BP_3"/>
    <property type="match status" value="1"/>
</dbReference>
<dbReference type="PANTHER" id="PTHR30146">
    <property type="entry name" value="LACI-RELATED TRANSCRIPTIONAL REPRESSOR"/>
    <property type="match status" value="1"/>
</dbReference>
<dbReference type="PANTHER" id="PTHR30146:SF149">
    <property type="entry name" value="HTH-TYPE TRANSCRIPTIONAL REGULATOR EBGR"/>
    <property type="match status" value="1"/>
</dbReference>
<keyword evidence="3" id="KW-0804">Transcription</keyword>
<comment type="caution">
    <text evidence="5">The sequence shown here is derived from an EMBL/GenBank/DDBJ whole genome shotgun (WGS) entry which is preliminary data.</text>
</comment>
<keyword evidence="1" id="KW-0805">Transcription regulation</keyword>
<dbReference type="InterPro" id="IPR046335">
    <property type="entry name" value="LacI/GalR-like_sensor"/>
</dbReference>
<dbReference type="PRINTS" id="PR00036">
    <property type="entry name" value="HTHLACI"/>
</dbReference>